<organism evidence="3 4">
    <name type="scientific">Nannocystis radixulma</name>
    <dbReference type="NCBI Taxonomy" id="2995305"/>
    <lineage>
        <taxon>Bacteria</taxon>
        <taxon>Pseudomonadati</taxon>
        <taxon>Myxococcota</taxon>
        <taxon>Polyangia</taxon>
        <taxon>Nannocystales</taxon>
        <taxon>Nannocystaceae</taxon>
        <taxon>Nannocystis</taxon>
    </lineage>
</organism>
<feature type="compositionally biased region" description="Gly residues" evidence="1">
    <location>
        <begin position="31"/>
        <end position="40"/>
    </location>
</feature>
<protein>
    <recommendedName>
        <fullName evidence="5">ELWxxDGT repeat-containing protein</fullName>
    </recommendedName>
</protein>
<feature type="chain" id="PRO_5045527708" description="ELWxxDGT repeat-containing protein" evidence="2">
    <location>
        <begin position="29"/>
        <end position="497"/>
    </location>
</feature>
<keyword evidence="2" id="KW-0732">Signal</keyword>
<evidence type="ECO:0000313" key="3">
    <source>
        <dbReference type="EMBL" id="MDC0672731.1"/>
    </source>
</evidence>
<gene>
    <name evidence="3" type="ORF">POL58_33575</name>
</gene>
<feature type="signal peptide" evidence="2">
    <location>
        <begin position="1"/>
        <end position="28"/>
    </location>
</feature>
<dbReference type="RefSeq" id="WP_272004731.1">
    <property type="nucleotide sequence ID" value="NZ_JAQNDN010000019.1"/>
</dbReference>
<dbReference type="Proteomes" id="UP001217838">
    <property type="component" value="Unassembled WGS sequence"/>
</dbReference>
<reference evidence="3 4" key="1">
    <citation type="submission" date="2022-11" db="EMBL/GenBank/DDBJ databases">
        <title>Minimal conservation of predation-associated metabolite biosynthetic gene clusters underscores biosynthetic potential of Myxococcota including descriptions for ten novel species: Archangium lansinium sp. nov., Myxococcus landrumus sp. nov., Nannocystis bai.</title>
        <authorList>
            <person name="Ahearne A."/>
            <person name="Stevens C."/>
            <person name="Dowd S."/>
        </authorList>
    </citation>
    <scope>NUCLEOTIDE SEQUENCE [LARGE SCALE GENOMIC DNA]</scope>
    <source>
        <strain evidence="3 4">NCELM</strain>
    </source>
</reference>
<feature type="region of interest" description="Disordered" evidence="1">
    <location>
        <begin position="31"/>
        <end position="134"/>
    </location>
</feature>
<evidence type="ECO:0000256" key="2">
    <source>
        <dbReference type="SAM" id="SignalP"/>
    </source>
</evidence>
<dbReference type="SUPFAM" id="SSF69304">
    <property type="entry name" value="Tricorn protease N-terminal domain"/>
    <property type="match status" value="1"/>
</dbReference>
<keyword evidence="4" id="KW-1185">Reference proteome</keyword>
<dbReference type="PANTHER" id="PTHR42754">
    <property type="entry name" value="ENDOGLUCANASE"/>
    <property type="match status" value="1"/>
</dbReference>
<feature type="compositionally biased region" description="Low complexity" evidence="1">
    <location>
        <begin position="41"/>
        <end position="132"/>
    </location>
</feature>
<evidence type="ECO:0008006" key="5">
    <source>
        <dbReference type="Google" id="ProtNLM"/>
    </source>
</evidence>
<comment type="caution">
    <text evidence="3">The sequence shown here is derived from an EMBL/GenBank/DDBJ whole genome shotgun (WGS) entry which is preliminary data.</text>
</comment>
<dbReference type="PANTHER" id="PTHR42754:SF1">
    <property type="entry name" value="LIPOPROTEIN"/>
    <property type="match status" value="1"/>
</dbReference>
<accession>A0ABT5BF11</accession>
<proteinExistence type="predicted"/>
<dbReference type="EMBL" id="JAQNDN010000019">
    <property type="protein sequence ID" value="MDC0672731.1"/>
    <property type="molecule type" value="Genomic_DNA"/>
</dbReference>
<evidence type="ECO:0000313" key="4">
    <source>
        <dbReference type="Proteomes" id="UP001217838"/>
    </source>
</evidence>
<name>A0ABT5BF11_9BACT</name>
<sequence length="497" mass="51365">MPARASHHSSPRSLALASLLVAATTVDAGCGGDPSAGTDGGTTQTSSNTTDSDATLASPTETATTAPTSGPGTTTLVTTTEPVTTTATTEPVTTTTTTSEGTTTTEDTTTAASTTTTTSEDTTAATTDSETTGAPVCVRWEQTYGGAAADFATGIVHLSAGGFAIAGRIASKGAGGDDMWLLRLDEEGALLWDRTYGTAGTESANGLALAPDGGFLLFGTSYTQATSLDWWIVRTDSEGVALWDKTFSTMDADHAFAAVAVQAGGFAVAGTRDRVAQGTGRFWLIRLADDGSVVWEKIYGDLGSEQLAYGLVEFPGDGFALAGTASDDFWLVRTDLDGHLLWDQSYDFGAGQYDRATSIVRMPDDGLALGGWTSSGQSSDYWLVRTDSEGEAMWTNHYDRGTSDLAEDVAVLADGGLVLVGSSQSQGDGDLWIVRTDPAGAIVWERSYGGPEYDAGHGVVALPDADLAFVGRTSSMGAGADDAWALRTGPEGQLTCE</sequence>
<evidence type="ECO:0000256" key="1">
    <source>
        <dbReference type="SAM" id="MobiDB-lite"/>
    </source>
</evidence>